<name>A0A8C4VGD5_9SAUR</name>
<dbReference type="GO" id="GO:0004523">
    <property type="term" value="F:RNA-DNA hybrid ribonuclease activity"/>
    <property type="evidence" value="ECO:0007669"/>
    <property type="project" value="InterPro"/>
</dbReference>
<dbReference type="PROSITE" id="PS50994">
    <property type="entry name" value="INTEGRASE"/>
    <property type="match status" value="1"/>
</dbReference>
<dbReference type="SUPFAM" id="SSF53098">
    <property type="entry name" value="Ribonuclease H-like"/>
    <property type="match status" value="1"/>
</dbReference>
<feature type="domain" description="Integrase catalytic" evidence="1">
    <location>
        <begin position="149"/>
        <end position="194"/>
    </location>
</feature>
<dbReference type="Pfam" id="PF00075">
    <property type="entry name" value="RNase_H"/>
    <property type="match status" value="1"/>
</dbReference>
<dbReference type="InterPro" id="IPR036397">
    <property type="entry name" value="RNaseH_sf"/>
</dbReference>
<dbReference type="AlphaFoldDB" id="A0A8C4VGD5"/>
<dbReference type="OrthoDB" id="9950135at2759"/>
<dbReference type="Proteomes" id="UP000694390">
    <property type="component" value="Unassembled WGS sequence"/>
</dbReference>
<dbReference type="Ensembl" id="ENSGEVT00005002081.1">
    <property type="protein sequence ID" value="ENSGEVP00005001980.1"/>
    <property type="gene ID" value="ENSGEVG00005001501.1"/>
</dbReference>
<organism evidence="2 3">
    <name type="scientific">Gopherus evgoodei</name>
    <name type="common">Goodes thornscrub tortoise</name>
    <dbReference type="NCBI Taxonomy" id="1825980"/>
    <lineage>
        <taxon>Eukaryota</taxon>
        <taxon>Metazoa</taxon>
        <taxon>Chordata</taxon>
        <taxon>Craniata</taxon>
        <taxon>Vertebrata</taxon>
        <taxon>Euteleostomi</taxon>
        <taxon>Archelosauria</taxon>
        <taxon>Testudinata</taxon>
        <taxon>Testudines</taxon>
        <taxon>Cryptodira</taxon>
        <taxon>Durocryptodira</taxon>
        <taxon>Testudinoidea</taxon>
        <taxon>Testudinidae</taxon>
        <taxon>Gopherus</taxon>
    </lineage>
</organism>
<dbReference type="InterPro" id="IPR002156">
    <property type="entry name" value="RNaseH_domain"/>
</dbReference>
<dbReference type="GO" id="GO:0003676">
    <property type="term" value="F:nucleic acid binding"/>
    <property type="evidence" value="ECO:0007669"/>
    <property type="project" value="InterPro"/>
</dbReference>
<dbReference type="GeneTree" id="ENSGT01030000236207"/>
<accession>A0A8C4VGD5</accession>
<sequence>PQQNSIVNWALALGDPEVCLYTDSWTVAQGLAIWMGRWRAQDWAIHGTPVRGTPAWQELYSDTQDLLIYVFRVDAHQNHTQEHHWNAATDQLGEALSLLLGPEGVYHWAQARGIPTSHVALKTAKAICKICQIVKPFLVEAGSPGQVPRADQPAQIWQVDYVGPLPHNHCKAYILTIIDTLLKVDANEEVDRSI</sequence>
<keyword evidence="3" id="KW-1185">Reference proteome</keyword>
<evidence type="ECO:0000313" key="2">
    <source>
        <dbReference type="Ensembl" id="ENSGEVP00005001980.1"/>
    </source>
</evidence>
<dbReference type="Gene3D" id="3.30.420.10">
    <property type="entry name" value="Ribonuclease H-like superfamily/Ribonuclease H"/>
    <property type="match status" value="1"/>
</dbReference>
<dbReference type="InterPro" id="IPR001584">
    <property type="entry name" value="Integrase_cat-core"/>
</dbReference>
<protein>
    <recommendedName>
        <fullName evidence="1">Integrase catalytic domain-containing protein</fullName>
    </recommendedName>
</protein>
<evidence type="ECO:0000313" key="3">
    <source>
        <dbReference type="Proteomes" id="UP000694390"/>
    </source>
</evidence>
<dbReference type="GO" id="GO:0015074">
    <property type="term" value="P:DNA integration"/>
    <property type="evidence" value="ECO:0007669"/>
    <property type="project" value="InterPro"/>
</dbReference>
<dbReference type="InterPro" id="IPR012337">
    <property type="entry name" value="RNaseH-like_sf"/>
</dbReference>
<reference evidence="2" key="1">
    <citation type="submission" date="2025-08" db="UniProtKB">
        <authorList>
            <consortium name="Ensembl"/>
        </authorList>
    </citation>
    <scope>IDENTIFICATION</scope>
</reference>
<evidence type="ECO:0000259" key="1">
    <source>
        <dbReference type="PROSITE" id="PS50994"/>
    </source>
</evidence>
<proteinExistence type="predicted"/>
<reference evidence="2" key="2">
    <citation type="submission" date="2025-09" db="UniProtKB">
        <authorList>
            <consortium name="Ensembl"/>
        </authorList>
    </citation>
    <scope>IDENTIFICATION</scope>
</reference>